<evidence type="ECO:0000256" key="11">
    <source>
        <dbReference type="ARBA" id="ARBA00023098"/>
    </source>
</evidence>
<keyword evidence="11" id="KW-0443">Lipid metabolism</keyword>
<evidence type="ECO:0000256" key="10">
    <source>
        <dbReference type="ARBA" id="ARBA00023002"/>
    </source>
</evidence>
<keyword evidence="7" id="KW-0276">Fatty acid metabolism</keyword>
<keyword evidence="5" id="KW-0479">Metal-binding</keyword>
<protein>
    <submittedName>
        <fullName evidence="16">Fatty acid hydroxylase family protein</fullName>
    </submittedName>
</protein>
<keyword evidence="12 14" id="KW-0472">Membrane</keyword>
<dbReference type="GO" id="GO:0016020">
    <property type="term" value="C:membrane"/>
    <property type="evidence" value="ECO:0007669"/>
    <property type="project" value="InterPro"/>
</dbReference>
<evidence type="ECO:0000256" key="14">
    <source>
        <dbReference type="SAM" id="Phobius"/>
    </source>
</evidence>
<reference evidence="16 17" key="1">
    <citation type="journal article" date="2017" name="Int. J. Syst. Evol. Microbiol.">
        <title>Bacillus mangrovi sp. nov., isolated from a sediment sample from a mangrove forest.</title>
        <authorList>
            <person name="Gupta V."/>
            <person name="Singh P.K."/>
            <person name="Korpole S."/>
            <person name="Tanuku N.R.S."/>
            <person name="Pinnaka A.K."/>
        </authorList>
    </citation>
    <scope>NUCLEOTIDE SEQUENCE [LARGE SCALE GENOMIC DNA]</scope>
    <source>
        <strain evidence="16 17">KCTC 33872</strain>
    </source>
</reference>
<feature type="transmembrane region" description="Helical" evidence="14">
    <location>
        <begin position="41"/>
        <end position="62"/>
    </location>
</feature>
<comment type="subcellular location">
    <subcellularLocation>
        <location evidence="2">Endoplasmic reticulum membrane</location>
        <topology evidence="2">Multi-pass membrane protein</topology>
    </subcellularLocation>
</comment>
<dbReference type="Proteomes" id="UP000434639">
    <property type="component" value="Unassembled WGS sequence"/>
</dbReference>
<dbReference type="GO" id="GO:0006633">
    <property type="term" value="P:fatty acid biosynthetic process"/>
    <property type="evidence" value="ECO:0007669"/>
    <property type="project" value="UniProtKB-KW"/>
</dbReference>
<keyword evidence="8" id="KW-0862">Zinc</keyword>
<evidence type="ECO:0000256" key="13">
    <source>
        <dbReference type="ARBA" id="ARBA00023160"/>
    </source>
</evidence>
<keyword evidence="9 14" id="KW-1133">Transmembrane helix</keyword>
<evidence type="ECO:0000256" key="7">
    <source>
        <dbReference type="ARBA" id="ARBA00022832"/>
    </source>
</evidence>
<evidence type="ECO:0000256" key="9">
    <source>
        <dbReference type="ARBA" id="ARBA00022989"/>
    </source>
</evidence>
<evidence type="ECO:0000256" key="6">
    <source>
        <dbReference type="ARBA" id="ARBA00022824"/>
    </source>
</evidence>
<dbReference type="Pfam" id="PF04116">
    <property type="entry name" value="FA_hydroxylase"/>
    <property type="match status" value="1"/>
</dbReference>
<keyword evidence="4 14" id="KW-0812">Transmembrane</keyword>
<name>A0A7X2S8H7_9BACI</name>
<dbReference type="PANTHER" id="PTHR12863">
    <property type="entry name" value="FATTY ACID HYDROXYLASE"/>
    <property type="match status" value="1"/>
</dbReference>
<dbReference type="EMBL" id="WMIB01000029">
    <property type="protein sequence ID" value="MTH55445.1"/>
    <property type="molecule type" value="Genomic_DNA"/>
</dbReference>
<sequence>MERKGLYRDFFLHGDILIMGVLFFLLGTAVSVFGFVWMNVFYILAGMVVFMFSEYFTHRFLFHLKPPKQRWLLNFLKRLHYDHHREPDNLKLLFLPVWYSIPNFLVLAAFFYWLTVDAAGTAAFGMGLIFMLLVYEWKHYVAHRPIKPLFKFGRWLKKTHQLHHYKNENYWYGVSNPIGDLLFGTLKNEKEVEKSQTAKDLEKRGLS</sequence>
<accession>A0A7X2S8H7</accession>
<evidence type="ECO:0000313" key="16">
    <source>
        <dbReference type="EMBL" id="MTH55445.1"/>
    </source>
</evidence>
<evidence type="ECO:0000256" key="2">
    <source>
        <dbReference type="ARBA" id="ARBA00004477"/>
    </source>
</evidence>
<evidence type="ECO:0000256" key="4">
    <source>
        <dbReference type="ARBA" id="ARBA00022692"/>
    </source>
</evidence>
<feature type="transmembrane region" description="Helical" evidence="14">
    <location>
        <begin position="119"/>
        <end position="137"/>
    </location>
</feature>
<evidence type="ECO:0000313" key="17">
    <source>
        <dbReference type="Proteomes" id="UP000434639"/>
    </source>
</evidence>
<keyword evidence="3" id="KW-0444">Lipid biosynthesis</keyword>
<feature type="transmembrane region" description="Helical" evidence="14">
    <location>
        <begin position="12"/>
        <end position="35"/>
    </location>
</feature>
<dbReference type="GO" id="GO:0080132">
    <property type="term" value="F:fatty acid 2-hydroxylase activity"/>
    <property type="evidence" value="ECO:0007669"/>
    <property type="project" value="InterPro"/>
</dbReference>
<evidence type="ECO:0000256" key="3">
    <source>
        <dbReference type="ARBA" id="ARBA00022516"/>
    </source>
</evidence>
<dbReference type="InterPro" id="IPR014430">
    <property type="entry name" value="Scs7"/>
</dbReference>
<dbReference type="AlphaFoldDB" id="A0A7X2S8H7"/>
<comment type="caution">
    <text evidence="16">The sequence shown here is derived from an EMBL/GenBank/DDBJ whole genome shotgun (WGS) entry which is preliminary data.</text>
</comment>
<keyword evidence="10" id="KW-0560">Oxidoreductase</keyword>
<comment type="cofactor">
    <cofactor evidence="1">
        <name>Zn(2+)</name>
        <dbReference type="ChEBI" id="CHEBI:29105"/>
    </cofactor>
</comment>
<feature type="transmembrane region" description="Helical" evidence="14">
    <location>
        <begin position="92"/>
        <end position="113"/>
    </location>
</feature>
<evidence type="ECO:0000256" key="1">
    <source>
        <dbReference type="ARBA" id="ARBA00001947"/>
    </source>
</evidence>
<dbReference type="OrthoDB" id="9784228at2"/>
<dbReference type="InterPro" id="IPR006694">
    <property type="entry name" value="Fatty_acid_hydroxylase"/>
</dbReference>
<gene>
    <name evidence="16" type="ORF">GKZ89_18805</name>
</gene>
<keyword evidence="17" id="KW-1185">Reference proteome</keyword>
<keyword evidence="6" id="KW-0256">Endoplasmic reticulum</keyword>
<dbReference type="RefSeq" id="WP_155113941.1">
    <property type="nucleotide sequence ID" value="NZ_WMIB01000029.1"/>
</dbReference>
<keyword evidence="13" id="KW-0275">Fatty acid biosynthesis</keyword>
<dbReference type="GO" id="GO:0005506">
    <property type="term" value="F:iron ion binding"/>
    <property type="evidence" value="ECO:0007669"/>
    <property type="project" value="InterPro"/>
</dbReference>
<evidence type="ECO:0000259" key="15">
    <source>
        <dbReference type="Pfam" id="PF04116"/>
    </source>
</evidence>
<evidence type="ECO:0000256" key="8">
    <source>
        <dbReference type="ARBA" id="ARBA00022833"/>
    </source>
</evidence>
<evidence type="ECO:0000256" key="12">
    <source>
        <dbReference type="ARBA" id="ARBA00023136"/>
    </source>
</evidence>
<evidence type="ECO:0000256" key="5">
    <source>
        <dbReference type="ARBA" id="ARBA00022723"/>
    </source>
</evidence>
<feature type="domain" description="Fatty acid hydroxylase" evidence="15">
    <location>
        <begin position="44"/>
        <end position="185"/>
    </location>
</feature>
<dbReference type="PANTHER" id="PTHR12863:SF1">
    <property type="entry name" value="FATTY ACID 2-HYDROXYLASE"/>
    <property type="match status" value="1"/>
</dbReference>
<organism evidence="16 17">
    <name type="scientific">Metabacillus mangrovi</name>
    <dbReference type="NCBI Taxonomy" id="1491830"/>
    <lineage>
        <taxon>Bacteria</taxon>
        <taxon>Bacillati</taxon>
        <taxon>Bacillota</taxon>
        <taxon>Bacilli</taxon>
        <taxon>Bacillales</taxon>
        <taxon>Bacillaceae</taxon>
        <taxon>Metabacillus</taxon>
    </lineage>
</organism>
<proteinExistence type="predicted"/>